<dbReference type="GO" id="GO:0046872">
    <property type="term" value="F:metal ion binding"/>
    <property type="evidence" value="ECO:0007669"/>
    <property type="project" value="UniProtKB-KW"/>
</dbReference>
<feature type="disulfide bond" evidence="9">
    <location>
        <begin position="494"/>
        <end position="514"/>
    </location>
</feature>
<evidence type="ECO:0000256" key="5">
    <source>
        <dbReference type="PIRSR" id="PIRSR601548-1"/>
    </source>
</evidence>
<dbReference type="EMBL" id="GL442175">
    <property type="protein sequence ID" value="EFN63834.1"/>
    <property type="molecule type" value="Genomic_DNA"/>
</dbReference>
<evidence type="ECO:0000256" key="4">
    <source>
        <dbReference type="ARBA" id="ARBA00023180"/>
    </source>
</evidence>
<name>E2ARV1_CAMFO</name>
<evidence type="ECO:0000313" key="13">
    <source>
        <dbReference type="EMBL" id="EFN63834.1"/>
    </source>
</evidence>
<feature type="binding site" evidence="8">
    <location>
        <position position="358"/>
    </location>
    <ligand>
        <name>Zn(2+)</name>
        <dbReference type="ChEBI" id="CHEBI:29105"/>
        <label>1</label>
        <note>catalytic</note>
    </ligand>
</feature>
<keyword evidence="3 9" id="KW-1015">Disulfide bond</keyword>
<dbReference type="GO" id="GO:0008237">
    <property type="term" value="F:metallopeptidase activity"/>
    <property type="evidence" value="ECO:0007669"/>
    <property type="project" value="UniProtKB-KW"/>
</dbReference>
<feature type="binding site" evidence="10">
    <location>
        <position position="334"/>
    </location>
    <ligand>
        <name>Zn(2+)</name>
        <dbReference type="ChEBI" id="CHEBI:29105"/>
        <label>2</label>
        <note>catalytic</note>
    </ligand>
</feature>
<dbReference type="GO" id="GO:0006508">
    <property type="term" value="P:proteolysis"/>
    <property type="evidence" value="ECO:0007669"/>
    <property type="project" value="UniProtKB-KW"/>
</dbReference>
<dbReference type="Proteomes" id="UP000000311">
    <property type="component" value="Unassembled WGS sequence"/>
</dbReference>
<keyword evidence="12" id="KW-0121">Carboxypeptidase</keyword>
<keyword evidence="2" id="KW-0732">Signal</keyword>
<keyword evidence="12" id="KW-0645">Protease</keyword>
<feature type="binding site" evidence="10">
    <location>
        <position position="330"/>
    </location>
    <ligand>
        <name>Zn(2+)</name>
        <dbReference type="ChEBI" id="CHEBI:29105"/>
        <label>2</label>
        <note>catalytic</note>
    </ligand>
</feature>
<feature type="binding site" evidence="8">
    <location>
        <position position="334"/>
    </location>
    <ligand>
        <name>Zn(2+)</name>
        <dbReference type="ChEBI" id="CHEBI:29105"/>
        <label>1</label>
        <note>catalytic</note>
    </ligand>
</feature>
<comment type="similarity">
    <text evidence="1 11 12">Belongs to the peptidase M2 family.</text>
</comment>
<evidence type="ECO:0000256" key="2">
    <source>
        <dbReference type="ARBA" id="ARBA00022729"/>
    </source>
</evidence>
<feature type="active site" description="Proton donor 2" evidence="7">
    <location>
        <position position="469"/>
    </location>
</feature>
<evidence type="ECO:0000256" key="8">
    <source>
        <dbReference type="PIRSR" id="PIRSR601548-3"/>
    </source>
</evidence>
<dbReference type="GO" id="GO:0004180">
    <property type="term" value="F:carboxypeptidase activity"/>
    <property type="evidence" value="ECO:0007669"/>
    <property type="project" value="UniProtKB-KW"/>
</dbReference>
<dbReference type="Pfam" id="PF01401">
    <property type="entry name" value="Peptidase_M2"/>
    <property type="match status" value="1"/>
</dbReference>
<dbReference type="GO" id="GO:0016020">
    <property type="term" value="C:membrane"/>
    <property type="evidence" value="ECO:0007669"/>
    <property type="project" value="InterPro"/>
</dbReference>
<dbReference type="Gene3D" id="1.10.1370.30">
    <property type="match status" value="2"/>
</dbReference>
<evidence type="ECO:0000313" key="14">
    <source>
        <dbReference type="Proteomes" id="UP000000311"/>
    </source>
</evidence>
<feature type="disulfide bond" evidence="9">
    <location>
        <begin position="99"/>
        <end position="108"/>
    </location>
</feature>
<protein>
    <recommendedName>
        <fullName evidence="12">Angiotensin-converting enzyme</fullName>
        <ecNumber evidence="12">3.4.-.-</ecNumber>
    </recommendedName>
</protein>
<dbReference type="SUPFAM" id="SSF55486">
    <property type="entry name" value="Metalloproteases ('zincins'), catalytic domain"/>
    <property type="match status" value="1"/>
</dbReference>
<reference evidence="13 14" key="1">
    <citation type="journal article" date="2010" name="Science">
        <title>Genomic comparison of the ants Camponotus floridanus and Harpegnathos saltator.</title>
        <authorList>
            <person name="Bonasio R."/>
            <person name="Zhang G."/>
            <person name="Ye C."/>
            <person name="Mutti N.S."/>
            <person name="Fang X."/>
            <person name="Qin N."/>
            <person name="Donahue G."/>
            <person name="Yang P."/>
            <person name="Li Q."/>
            <person name="Li C."/>
            <person name="Zhang P."/>
            <person name="Huang Z."/>
            <person name="Berger S.L."/>
            <person name="Reinberg D."/>
            <person name="Wang J."/>
            <person name="Liebig J."/>
        </authorList>
    </citation>
    <scope>NUCLEOTIDE SEQUENCE [LARGE SCALE GENOMIC DNA]</scope>
    <source>
        <strain evidence="14">C129</strain>
    </source>
</reference>
<dbReference type="InParanoid" id="E2ARV1"/>
<evidence type="ECO:0000256" key="10">
    <source>
        <dbReference type="PIRSR" id="PIRSR601548-8"/>
    </source>
</evidence>
<feature type="glycosylation site" description="N-linked (GlcNAc...) (complex) asparagine" evidence="6">
    <location>
        <position position="55"/>
    </location>
</feature>
<dbReference type="OrthoDB" id="10029630at2759"/>
<accession>E2ARV1</accession>
<keyword evidence="4 6" id="KW-0325">Glycoprotein</keyword>
<proteinExistence type="inferred from homology"/>
<dbReference type="InterPro" id="IPR001548">
    <property type="entry name" value="Peptidase_M2"/>
</dbReference>
<comment type="cofactor">
    <cofactor evidence="12">
        <name>Zn(2+)</name>
        <dbReference type="ChEBI" id="CHEBI:29105"/>
    </cofactor>
    <text evidence="12">Binds 1 zinc ion per subunit.</text>
</comment>
<keyword evidence="8 12" id="KW-0479">Metal-binding</keyword>
<evidence type="ECO:0000256" key="9">
    <source>
        <dbReference type="PIRSR" id="PIRSR601548-4"/>
    </source>
</evidence>
<comment type="caution">
    <text evidence="11">Lacks conserved residue(s) required for the propagation of feature annotation.</text>
</comment>
<gene>
    <name evidence="13" type="ORF">EAG_14572</name>
</gene>
<feature type="binding site" evidence="10">
    <location>
        <position position="358"/>
    </location>
    <ligand>
        <name>Zn(2+)</name>
        <dbReference type="ChEBI" id="CHEBI:29105"/>
        <label>2</label>
        <note>catalytic</note>
    </ligand>
</feature>
<dbReference type="PROSITE" id="PS52011">
    <property type="entry name" value="PEPTIDASE_M2"/>
    <property type="match status" value="1"/>
</dbReference>
<evidence type="ECO:0000256" key="11">
    <source>
        <dbReference type="PROSITE-ProRule" id="PRU01355"/>
    </source>
</evidence>
<evidence type="ECO:0000256" key="7">
    <source>
        <dbReference type="PIRSR" id="PIRSR601548-11"/>
    </source>
</evidence>
<dbReference type="CDD" id="cd06461">
    <property type="entry name" value="M2_ACE"/>
    <property type="match status" value="1"/>
</dbReference>
<evidence type="ECO:0000256" key="6">
    <source>
        <dbReference type="PIRSR" id="PIRSR601548-10"/>
    </source>
</evidence>
<evidence type="ECO:0000256" key="1">
    <source>
        <dbReference type="ARBA" id="ARBA00008139"/>
    </source>
</evidence>
<sequence length="581" mass="68411">MLDDEFDLLNRVIASLEWQVLKNRSIVPLEVYTQIIQFKLKWKNEWCAKLTNLQNNKVSMNQKLLRFLCKGPKYTDEMTRKIAVIKDYLSSTYGSAQICKIENYKRKCYNNELDVTRLMATSRNERELRWIWTAWRNRMSHTKELFQQLVDLQNTAARNNGYADIGEYWREEFKIPDLESMFEEMYQRVEPLYRLLHAVVRFRLAKLYPDVVDVSLPIPAHLLGNLWSQSWEALIDIVFPNYTAIMPNLTNSMIQENYNVIKMIETVDDFYVSLGFPSLTPEFWKNSIFKREIGRRSSCHATAVNMYNKNDFRIIACLETKPEDFNVIYHEIGHIQYYMAYQNQSSFFKNGINSAFHESIGDTISYGATSFQHMRRLGLIRTPFASLNSFEINSQDSLEMAILLRQALLKIPQLSSGLIIEKWRWSVFSGRTKPSRYNTSWWALHRRYMGVVPPSSRSEKFFDPMAKFHVAHNLPYAGYFLGNFLQVQLFQGMCKAALNLRVDSTTFDLSLHKCDIYGSKDAGKFLRSTMKLGSSVDWRRALRMITGHSEYRVEPFLAYYEPVREWLQREVERHRIPVGWD</sequence>
<feature type="disulfide bond" evidence="9 11">
    <location>
        <begin position="299"/>
        <end position="317"/>
    </location>
</feature>
<keyword evidence="14" id="KW-1185">Reference proteome</keyword>
<feature type="binding site" evidence="8">
    <location>
        <position position="330"/>
    </location>
    <ligand>
        <name>Zn(2+)</name>
        <dbReference type="ChEBI" id="CHEBI:29105"/>
        <label>1</label>
        <note>catalytic</note>
    </ligand>
</feature>
<feature type="active site" description="Proton acceptor 1" evidence="5">
    <location>
        <position position="331"/>
    </location>
</feature>
<dbReference type="AlphaFoldDB" id="E2ARV1"/>
<dbReference type="OMA" id="CWREELE"/>
<feature type="active site" description="Proton acceptor 2" evidence="7">
    <location>
        <position position="331"/>
    </location>
</feature>
<dbReference type="EC" id="3.4.-.-" evidence="12"/>
<evidence type="ECO:0000256" key="12">
    <source>
        <dbReference type="RuleBase" id="RU361144"/>
    </source>
</evidence>
<keyword evidence="12" id="KW-0378">Hydrolase</keyword>
<dbReference type="PANTHER" id="PTHR10514:SF27">
    <property type="entry name" value="ANGIOTENSIN-CONVERTING ENZYME"/>
    <property type="match status" value="1"/>
</dbReference>
<dbReference type="GO" id="GO:0008241">
    <property type="term" value="F:peptidyl-dipeptidase activity"/>
    <property type="evidence" value="ECO:0007669"/>
    <property type="project" value="InterPro"/>
</dbReference>
<keyword evidence="8 12" id="KW-0862">Zinc</keyword>
<organism evidence="14">
    <name type="scientific">Camponotus floridanus</name>
    <name type="common">Florida carpenter ant</name>
    <dbReference type="NCBI Taxonomy" id="104421"/>
    <lineage>
        <taxon>Eukaryota</taxon>
        <taxon>Metazoa</taxon>
        <taxon>Ecdysozoa</taxon>
        <taxon>Arthropoda</taxon>
        <taxon>Hexapoda</taxon>
        <taxon>Insecta</taxon>
        <taxon>Pterygota</taxon>
        <taxon>Neoptera</taxon>
        <taxon>Endopterygota</taxon>
        <taxon>Hymenoptera</taxon>
        <taxon>Apocrita</taxon>
        <taxon>Aculeata</taxon>
        <taxon>Formicoidea</taxon>
        <taxon>Formicidae</taxon>
        <taxon>Formicinae</taxon>
        <taxon>Camponotus</taxon>
    </lineage>
</organism>
<feature type="active site" description="Proton donor 1" evidence="5">
    <location>
        <position position="469"/>
    </location>
</feature>
<keyword evidence="12" id="KW-0482">Metalloprotease</keyword>
<dbReference type="PRINTS" id="PR00791">
    <property type="entry name" value="PEPDIPTASEA"/>
</dbReference>
<dbReference type="PANTHER" id="PTHR10514">
    <property type="entry name" value="ANGIOTENSIN-CONVERTING ENZYME"/>
    <property type="match status" value="1"/>
</dbReference>
<evidence type="ECO:0000256" key="3">
    <source>
        <dbReference type="ARBA" id="ARBA00023157"/>
    </source>
</evidence>